<keyword evidence="4" id="KW-0808">Transferase</keyword>
<reference evidence="11 13" key="1">
    <citation type="submission" date="2019-06" db="EMBL/GenBank/DDBJ databases">
        <title>Discovery of a novel chromosome fission-fusion reversal in muntjac.</title>
        <authorList>
            <person name="Mudd A.B."/>
            <person name="Bredeson J.V."/>
            <person name="Baum R."/>
            <person name="Hockemeyer D."/>
            <person name="Rokhsar D.S."/>
        </authorList>
    </citation>
    <scope>NUCLEOTIDE SEQUENCE [LARGE SCALE GENOMIC DNA]</scope>
    <source>
        <strain evidence="11">UTSW_UCB_Mm</strain>
        <tissue evidence="11">Fibroblast cell line</tissue>
    </source>
</reference>
<comment type="subcellular location">
    <subcellularLocation>
        <location evidence="1">Endoplasmic reticulum membrane</location>
        <topology evidence="1">Multi-pass membrane protein</topology>
    </subcellularLocation>
</comment>
<keyword evidence="13" id="KW-1185">Reference proteome</keyword>
<evidence type="ECO:0000256" key="7">
    <source>
        <dbReference type="ARBA" id="ARBA00022989"/>
    </source>
</evidence>
<proteinExistence type="inferred from homology"/>
<dbReference type="InterPro" id="IPR007130">
    <property type="entry name" value="DAGAT"/>
</dbReference>
<keyword evidence="5" id="KW-0812">Transmembrane</keyword>
<dbReference type="Proteomes" id="UP000326458">
    <property type="component" value="Unassembled WGS sequence"/>
</dbReference>
<evidence type="ECO:0008006" key="14">
    <source>
        <dbReference type="Google" id="ProtNLM"/>
    </source>
</evidence>
<dbReference type="PANTHER" id="PTHR12317">
    <property type="entry name" value="DIACYLGLYCEROL O-ACYLTRANSFERASE"/>
    <property type="match status" value="1"/>
</dbReference>
<evidence type="ECO:0000256" key="5">
    <source>
        <dbReference type="ARBA" id="ARBA00022692"/>
    </source>
</evidence>
<dbReference type="Pfam" id="PF03982">
    <property type="entry name" value="DAGAT"/>
    <property type="match status" value="2"/>
</dbReference>
<comment type="similarity">
    <text evidence="2">Belongs to the diacylglycerol acyltransferase family.</text>
</comment>
<dbReference type="EMBL" id="VCEA01001370">
    <property type="protein sequence ID" value="KAB0339661.1"/>
    <property type="molecule type" value="Genomic_DNA"/>
</dbReference>
<gene>
    <name evidence="12" type="ORF">FD754_023748</name>
    <name evidence="11" type="ORF">FD754_023749</name>
</gene>
<evidence type="ECO:0000256" key="10">
    <source>
        <dbReference type="ARBA" id="ARBA00023315"/>
    </source>
</evidence>
<evidence type="ECO:0000313" key="13">
    <source>
        <dbReference type="Proteomes" id="UP000326458"/>
    </source>
</evidence>
<dbReference type="GO" id="GO:0004144">
    <property type="term" value="F:diacylglycerol O-acyltransferase activity"/>
    <property type="evidence" value="ECO:0007669"/>
    <property type="project" value="TreeGrafter"/>
</dbReference>
<name>A0A5N3USZ0_MUNMU</name>
<dbReference type="CDD" id="cd07987">
    <property type="entry name" value="LPLAT_MGAT-like"/>
    <property type="match status" value="1"/>
</dbReference>
<protein>
    <recommendedName>
        <fullName evidence="14">Acyltransferase</fullName>
    </recommendedName>
</protein>
<evidence type="ECO:0000313" key="11">
    <source>
        <dbReference type="EMBL" id="KAB0339661.1"/>
    </source>
</evidence>
<evidence type="ECO:0000256" key="1">
    <source>
        <dbReference type="ARBA" id="ARBA00004477"/>
    </source>
</evidence>
<keyword evidence="10" id="KW-0012">Acyltransferase</keyword>
<comment type="caution">
    <text evidence="11">The sequence shown here is derived from an EMBL/GenBank/DDBJ whole genome shotgun (WGS) entry which is preliminary data.</text>
</comment>
<organism evidence="11 13">
    <name type="scientific">Muntiacus muntjak</name>
    <name type="common">Barking deer</name>
    <name type="synonym">Indian muntjac</name>
    <dbReference type="NCBI Taxonomy" id="9888"/>
    <lineage>
        <taxon>Eukaryota</taxon>
        <taxon>Metazoa</taxon>
        <taxon>Chordata</taxon>
        <taxon>Craniata</taxon>
        <taxon>Vertebrata</taxon>
        <taxon>Euteleostomi</taxon>
        <taxon>Mammalia</taxon>
        <taxon>Eutheria</taxon>
        <taxon>Laurasiatheria</taxon>
        <taxon>Artiodactyla</taxon>
        <taxon>Ruminantia</taxon>
        <taxon>Pecora</taxon>
        <taxon>Cervidae</taxon>
        <taxon>Muntiacinae</taxon>
        <taxon>Muntiacus</taxon>
    </lineage>
</organism>
<keyword evidence="6" id="KW-0256">Endoplasmic reticulum</keyword>
<dbReference type="EMBL" id="VCEA01001369">
    <property type="protein sequence ID" value="KAB0339662.1"/>
    <property type="molecule type" value="Genomic_DNA"/>
</dbReference>
<evidence type="ECO:0000256" key="3">
    <source>
        <dbReference type="ARBA" id="ARBA00022516"/>
    </source>
</evidence>
<accession>A0A5N3USZ0</accession>
<dbReference type="AlphaFoldDB" id="A0A5N3USZ0"/>
<evidence type="ECO:0000256" key="2">
    <source>
        <dbReference type="ARBA" id="ARBA00005420"/>
    </source>
</evidence>
<feature type="non-terminal residue" evidence="11">
    <location>
        <position position="274"/>
    </location>
</feature>
<evidence type="ECO:0000256" key="8">
    <source>
        <dbReference type="ARBA" id="ARBA00023098"/>
    </source>
</evidence>
<dbReference type="GO" id="GO:0019432">
    <property type="term" value="P:triglyceride biosynthetic process"/>
    <property type="evidence" value="ECO:0007669"/>
    <property type="project" value="TreeGrafter"/>
</dbReference>
<evidence type="ECO:0000256" key="4">
    <source>
        <dbReference type="ARBA" id="ARBA00022679"/>
    </source>
</evidence>
<keyword evidence="3" id="KW-0444">Lipid biosynthesis</keyword>
<keyword evidence="9" id="KW-0472">Membrane</keyword>
<dbReference type="GO" id="GO:0005789">
    <property type="term" value="C:endoplasmic reticulum membrane"/>
    <property type="evidence" value="ECO:0007669"/>
    <property type="project" value="UniProtKB-SubCell"/>
</dbReference>
<keyword evidence="8" id="KW-0443">Lipid metabolism</keyword>
<evidence type="ECO:0000256" key="6">
    <source>
        <dbReference type="ARBA" id="ARBA00022824"/>
    </source>
</evidence>
<keyword evidence="7" id="KW-1133">Transmembrane helix</keyword>
<sequence>MGPFLSLLAFYLLFTSLWCFSVLHFIWFVVSMNSSPTLLSAQGGRHSQGMRHWIVWKHLRDYFPTKLVKSAELAPNGNYLLVAHHHGTTSIRTFCNFCTESTGFSRLFPGLRPWTTFYKPPETGFYPVPPRLGQAVVVLVRGEHEALHAIPGEHCLTLWNRKGFVRLALRHSVPLVPVYSFGENEAFTVKPPAPDSWQHLFQTTFKKLMYFSPCILWGRCVFSAQSRGLVPLARLITTVVGRPIPVPQCPQPTEEQVDHYHVFYMKALEQLFEE</sequence>
<dbReference type="PANTHER" id="PTHR12317:SF36">
    <property type="entry name" value="2-ACYLGLYCEROL O-ACYLTRANSFERASE 3"/>
    <property type="match status" value="1"/>
</dbReference>
<evidence type="ECO:0000256" key="9">
    <source>
        <dbReference type="ARBA" id="ARBA00023136"/>
    </source>
</evidence>
<evidence type="ECO:0000313" key="12">
    <source>
        <dbReference type="EMBL" id="KAB0339662.1"/>
    </source>
</evidence>